<dbReference type="GO" id="GO:0015630">
    <property type="term" value="C:microtubule cytoskeleton"/>
    <property type="evidence" value="ECO:0000318"/>
    <property type="project" value="GO_Central"/>
</dbReference>
<feature type="compositionally biased region" description="Low complexity" evidence="9">
    <location>
        <begin position="1060"/>
        <end position="1076"/>
    </location>
</feature>
<keyword evidence="6 7" id="KW-0505">Motor protein</keyword>
<dbReference type="InterPro" id="IPR019821">
    <property type="entry name" value="Kinesin_motor_CS"/>
</dbReference>
<keyword evidence="3 7" id="KW-0547">Nucleotide-binding</keyword>
<feature type="region of interest" description="Disordered" evidence="9">
    <location>
        <begin position="964"/>
        <end position="995"/>
    </location>
</feature>
<dbReference type="GO" id="GO:0003777">
    <property type="term" value="F:microtubule motor activity"/>
    <property type="evidence" value="ECO:0007669"/>
    <property type="project" value="InterPro"/>
</dbReference>
<dbReference type="OrthoDB" id="3176171at2759"/>
<dbReference type="GO" id="GO:0005524">
    <property type="term" value="F:ATP binding"/>
    <property type="evidence" value="ECO:0007669"/>
    <property type="project" value="UniProtKB-UniRule"/>
</dbReference>
<dbReference type="GO" id="GO:0008017">
    <property type="term" value="F:microtubule binding"/>
    <property type="evidence" value="ECO:0000318"/>
    <property type="project" value="GO_Central"/>
</dbReference>
<evidence type="ECO:0000259" key="10">
    <source>
        <dbReference type="PROSITE" id="PS50067"/>
    </source>
</evidence>
<keyword evidence="5 8" id="KW-0175">Coiled coil</keyword>
<dbReference type="PROSITE" id="PS50067">
    <property type="entry name" value="KINESIN_MOTOR_2"/>
    <property type="match status" value="1"/>
</dbReference>
<feature type="binding site" evidence="7">
    <location>
        <begin position="675"/>
        <end position="682"/>
    </location>
    <ligand>
        <name>ATP</name>
        <dbReference type="ChEBI" id="CHEBI:30616"/>
    </ligand>
</feature>
<dbReference type="GO" id="GO:0007017">
    <property type="term" value="P:microtubule-based process"/>
    <property type="evidence" value="ECO:0000318"/>
    <property type="project" value="GO_Central"/>
</dbReference>
<dbReference type="InterPro" id="IPR027640">
    <property type="entry name" value="Kinesin-like_fam"/>
</dbReference>
<evidence type="ECO:0000256" key="7">
    <source>
        <dbReference type="PROSITE-ProRule" id="PRU00283"/>
    </source>
</evidence>
<dbReference type="SMART" id="SM00129">
    <property type="entry name" value="KISc"/>
    <property type="match status" value="1"/>
</dbReference>
<reference evidence="12" key="1">
    <citation type="journal article" date="2016" name="Nature">
        <title>The genome of the seagrass Zostera marina reveals angiosperm adaptation to the sea.</title>
        <authorList>
            <person name="Olsen J.L."/>
            <person name="Rouze P."/>
            <person name="Verhelst B."/>
            <person name="Lin Y.-C."/>
            <person name="Bayer T."/>
            <person name="Collen J."/>
            <person name="Dattolo E."/>
            <person name="De Paoli E."/>
            <person name="Dittami S."/>
            <person name="Maumus F."/>
            <person name="Michel G."/>
            <person name="Kersting A."/>
            <person name="Lauritano C."/>
            <person name="Lohaus R."/>
            <person name="Toepel M."/>
            <person name="Tonon T."/>
            <person name="Vanneste K."/>
            <person name="Amirebrahimi M."/>
            <person name="Brakel J."/>
            <person name="Bostroem C."/>
            <person name="Chovatia M."/>
            <person name="Grimwood J."/>
            <person name="Jenkins J.W."/>
            <person name="Jueterbock A."/>
            <person name="Mraz A."/>
            <person name="Stam W.T."/>
            <person name="Tice H."/>
            <person name="Bornberg-Bauer E."/>
            <person name="Green P.J."/>
            <person name="Pearson G.A."/>
            <person name="Procaccini G."/>
            <person name="Duarte C.M."/>
            <person name="Schmutz J."/>
            <person name="Reusch T.B.H."/>
            <person name="Van de Peer Y."/>
        </authorList>
    </citation>
    <scope>NUCLEOTIDE SEQUENCE [LARGE SCALE GENOMIC DNA]</scope>
    <source>
        <strain evidence="12">cv. Finnish</strain>
    </source>
</reference>
<dbReference type="Pfam" id="PF00225">
    <property type="entry name" value="Kinesin"/>
    <property type="match status" value="1"/>
</dbReference>
<feature type="compositionally biased region" description="Basic and acidic residues" evidence="9">
    <location>
        <begin position="210"/>
        <end position="224"/>
    </location>
</feature>
<name>A0A0K9NY57_ZOSMR</name>
<dbReference type="PRINTS" id="PR00380">
    <property type="entry name" value="KINESINHEAVY"/>
</dbReference>
<dbReference type="PANTHER" id="PTHR47972:SF14">
    <property type="entry name" value="KINESIN-LIKE PROTEIN KIN-14J"/>
    <property type="match status" value="1"/>
</dbReference>
<dbReference type="PROSITE" id="PS00411">
    <property type="entry name" value="KINESIN_MOTOR_1"/>
    <property type="match status" value="1"/>
</dbReference>
<dbReference type="InterPro" id="IPR027417">
    <property type="entry name" value="P-loop_NTPase"/>
</dbReference>
<evidence type="ECO:0000256" key="3">
    <source>
        <dbReference type="ARBA" id="ARBA00022741"/>
    </source>
</evidence>
<comment type="caution">
    <text evidence="11">The sequence shown here is derived from an EMBL/GenBank/DDBJ whole genome shotgun (WGS) entry which is preliminary data.</text>
</comment>
<dbReference type="EMBL" id="LFYR01001545">
    <property type="protein sequence ID" value="KMZ60987.1"/>
    <property type="molecule type" value="Genomic_DNA"/>
</dbReference>
<dbReference type="SUPFAM" id="SSF52540">
    <property type="entry name" value="P-loop containing nucleoside triphosphate hydrolases"/>
    <property type="match status" value="1"/>
</dbReference>
<feature type="region of interest" description="Disordered" evidence="9">
    <location>
        <begin position="1012"/>
        <end position="1082"/>
    </location>
</feature>
<evidence type="ECO:0000256" key="1">
    <source>
        <dbReference type="ARBA" id="ARBA00010899"/>
    </source>
</evidence>
<dbReference type="Proteomes" id="UP000036987">
    <property type="component" value="Unassembled WGS sequence"/>
</dbReference>
<dbReference type="GO" id="GO:0005874">
    <property type="term" value="C:microtubule"/>
    <property type="evidence" value="ECO:0007669"/>
    <property type="project" value="UniProtKB-KW"/>
</dbReference>
<proteinExistence type="inferred from homology"/>
<evidence type="ECO:0000256" key="8">
    <source>
        <dbReference type="SAM" id="Coils"/>
    </source>
</evidence>
<dbReference type="InterPro" id="IPR001752">
    <property type="entry name" value="Kinesin_motor_dom"/>
</dbReference>
<accession>A0A0K9NY57</accession>
<evidence type="ECO:0000256" key="5">
    <source>
        <dbReference type="ARBA" id="ARBA00023054"/>
    </source>
</evidence>
<gene>
    <name evidence="11" type="ORF">ZOSMA_55G00390</name>
</gene>
<evidence type="ECO:0000313" key="12">
    <source>
        <dbReference type="Proteomes" id="UP000036987"/>
    </source>
</evidence>
<evidence type="ECO:0000313" key="11">
    <source>
        <dbReference type="EMBL" id="KMZ60987.1"/>
    </source>
</evidence>
<sequence length="1082" mass="123923">MSKQSEDPSTSSRYKFHEVFQPKQACYSDIPPSKISEVLASNSLDNAPTQSLLSVINGILDESIERKNGEIPDKVACLLRKVVQEIERRISTQAEHIRYQNNLYKTREEKYQSKIRILEKNAVEVNNEVKTERILFNKRKKDENDMVMLMKEKEENDLIISKLKYELEQKNKIQENYCLQLENLKKATTKLLKEKESSDLMVAKLMEELEEKNKSHEQQGDKTKINKKKKQEKTDITEAVEEENGQIVSKLKSKHEIKSNAEEKDFVEIMEDEEENGQTVSMLKYEDGIQNKTRYCPQLKNIVEKATMELMKAKNNAELMVTQLMNELDLKNKSHEQQRLQFEAMVKETKSELLKQNENNDEMVKKLKEEIEMQNMSQKEQLMELQAQLLEAKNILKKETSNLTVVKLKEEAEIKYRLYEEQCLQLEENIKGTKEELMKEKLECSFVVTKLKKIETERKIYKDQCLQLESEFKKVKIELEEKKNEAEFLLSNSLVMTKKMEDFLELRSQNWNKKENACLDCVTFQLSTLKGLRLSSDYIKKEVLKCQNAYFEDFTRLRLIINELEDAAERSNMVLEENRRLYNEVQELKGNIRVFCRIRPFLSNEKGKATTVDHLTDNGELVIVNPSKHGKNNNRMFKFNKVFGPEASQEKVYLDSQPLIRSVLDGFNVCIFAYGQTGAGKTYTMSGPNSPSKENMGVNYRALYDLFDLSQSRRSTFAYEIEVQIVEIYNEQVRDLLSNNTQKRLDVRNISQANGIAVPDASLYHVKSPTDVIDLMQIAHTNRAMSATALNERSSRSHSVVTVHVRGTDLKSRTSLNGHLHLVDLAGSERVDRSEVIGDRLREAQHINKSLSALGDVIFALAQKSSHVPFRNSKLTQLLQTSLGGHAKTLMFVQINPDVESYSETSSTLKFAERVSGIELGPARANKEVKDARELLDQVTSLREAIMKKDEEIDRLHVLREVEEGNTSSHSSSIHNLHSLRVDSKTETDGSTGSSCENYEVVKTAANNTNIIKKRIPSTSSRVPPLQKSRSTAAASRPKSKDNQKGAPPLRSPSPKKTKTNQTTSTTTTSSTSSAKSSKRWQ</sequence>
<evidence type="ECO:0000256" key="9">
    <source>
        <dbReference type="SAM" id="MobiDB-lite"/>
    </source>
</evidence>
<feature type="compositionally biased region" description="Low complexity" evidence="9">
    <location>
        <begin position="968"/>
        <end position="979"/>
    </location>
</feature>
<keyword evidence="2" id="KW-0493">Microtubule</keyword>
<comment type="similarity">
    <text evidence="1">Belongs to the TRAFAC class myosin-kinesin ATPase superfamily. Kinesin family. KIN-14 subfamily.</text>
</comment>
<evidence type="ECO:0000256" key="6">
    <source>
        <dbReference type="ARBA" id="ARBA00023175"/>
    </source>
</evidence>
<evidence type="ECO:0000256" key="2">
    <source>
        <dbReference type="ARBA" id="ARBA00022701"/>
    </source>
</evidence>
<dbReference type="FunFam" id="3.40.850.10:FF:000044">
    <property type="entry name" value="p-loop containing nucleoside triphosphate hydrolases superfamily protein"/>
    <property type="match status" value="1"/>
</dbReference>
<dbReference type="AlphaFoldDB" id="A0A0K9NY57"/>
<feature type="coiled-coil region" evidence="8">
    <location>
        <begin position="296"/>
        <end position="492"/>
    </location>
</feature>
<dbReference type="Gene3D" id="3.40.850.10">
    <property type="entry name" value="Kinesin motor domain"/>
    <property type="match status" value="1"/>
</dbReference>
<keyword evidence="4 7" id="KW-0067">ATP-binding</keyword>
<dbReference type="PANTHER" id="PTHR47972">
    <property type="entry name" value="KINESIN-LIKE PROTEIN KLP-3"/>
    <property type="match status" value="1"/>
</dbReference>
<feature type="compositionally biased region" description="Polar residues" evidence="9">
    <location>
        <begin position="1012"/>
        <end position="1034"/>
    </location>
</feature>
<feature type="domain" description="Kinesin motor" evidence="10">
    <location>
        <begin position="591"/>
        <end position="918"/>
    </location>
</feature>
<dbReference type="STRING" id="29655.A0A0K9NY57"/>
<evidence type="ECO:0000256" key="4">
    <source>
        <dbReference type="ARBA" id="ARBA00022840"/>
    </source>
</evidence>
<protein>
    <recommendedName>
        <fullName evidence="10">Kinesin motor domain-containing protein</fullName>
    </recommendedName>
</protein>
<feature type="region of interest" description="Disordered" evidence="9">
    <location>
        <begin position="210"/>
        <end position="231"/>
    </location>
</feature>
<dbReference type="InterPro" id="IPR036961">
    <property type="entry name" value="Kinesin_motor_dom_sf"/>
</dbReference>
<organism evidence="11 12">
    <name type="scientific">Zostera marina</name>
    <name type="common">Eelgrass</name>
    <dbReference type="NCBI Taxonomy" id="29655"/>
    <lineage>
        <taxon>Eukaryota</taxon>
        <taxon>Viridiplantae</taxon>
        <taxon>Streptophyta</taxon>
        <taxon>Embryophyta</taxon>
        <taxon>Tracheophyta</taxon>
        <taxon>Spermatophyta</taxon>
        <taxon>Magnoliopsida</taxon>
        <taxon>Liliopsida</taxon>
        <taxon>Zosteraceae</taxon>
        <taxon>Zostera</taxon>
    </lineage>
</organism>
<dbReference type="GO" id="GO:0007018">
    <property type="term" value="P:microtubule-based movement"/>
    <property type="evidence" value="ECO:0007669"/>
    <property type="project" value="InterPro"/>
</dbReference>
<keyword evidence="12" id="KW-1185">Reference proteome</keyword>